<reference evidence="3 4" key="2">
    <citation type="submission" date="2018-04" db="EMBL/GenBank/DDBJ databases">
        <title>Thauera lacus sp. nov., isolated from an saline lake in Inner Mongolia, China.</title>
        <authorList>
            <person name="Liang Q.-Y."/>
        </authorList>
    </citation>
    <scope>NUCLEOTIDE SEQUENCE [LARGE SCALE GENOMIC DNA]</scope>
    <source>
        <strain evidence="3 4">D20</strain>
    </source>
</reference>
<evidence type="ECO:0000256" key="1">
    <source>
        <dbReference type="SAM" id="MobiDB-lite"/>
    </source>
</evidence>
<organism evidence="3 4">
    <name type="scientific">Pseudothauera lacus</name>
    <dbReference type="NCBI Taxonomy" id="2136175"/>
    <lineage>
        <taxon>Bacteria</taxon>
        <taxon>Pseudomonadati</taxon>
        <taxon>Pseudomonadota</taxon>
        <taxon>Betaproteobacteria</taxon>
        <taxon>Rhodocyclales</taxon>
        <taxon>Zoogloeaceae</taxon>
        <taxon>Pseudothauera</taxon>
    </lineage>
</organism>
<feature type="region of interest" description="Disordered" evidence="1">
    <location>
        <begin position="55"/>
        <end position="76"/>
    </location>
</feature>
<dbReference type="Proteomes" id="UP000241193">
    <property type="component" value="Unassembled WGS sequence"/>
</dbReference>
<reference evidence="3 4" key="1">
    <citation type="submission" date="2018-03" db="EMBL/GenBank/DDBJ databases">
        <authorList>
            <person name="Keele B.F."/>
        </authorList>
    </citation>
    <scope>NUCLEOTIDE SEQUENCE [LARGE SCALE GENOMIC DNA]</scope>
    <source>
        <strain evidence="3 4">D20</strain>
    </source>
</reference>
<dbReference type="AlphaFoldDB" id="A0A2T4II00"/>
<keyword evidence="2" id="KW-0812">Transmembrane</keyword>
<keyword evidence="4" id="KW-1185">Reference proteome</keyword>
<keyword evidence="2" id="KW-0472">Membrane</keyword>
<proteinExistence type="predicted"/>
<dbReference type="RefSeq" id="WP_107492609.1">
    <property type="nucleotide sequence ID" value="NZ_PZKC01000003.1"/>
</dbReference>
<name>A0A2T4II00_9RHOO</name>
<accession>A0A2T4II00</accession>
<comment type="caution">
    <text evidence="3">The sequence shown here is derived from an EMBL/GenBank/DDBJ whole genome shotgun (WGS) entry which is preliminary data.</text>
</comment>
<keyword evidence="2" id="KW-1133">Transmembrane helix</keyword>
<sequence>MYIIAIAWLYVAIIVAVANPSAVGGVLTFLFFGIGPLALYLWLFGTPARRRAAARRSMPASAQDRHNDRAESGADQ</sequence>
<protein>
    <submittedName>
        <fullName evidence="3">Uncharacterized protein</fullName>
    </submittedName>
</protein>
<feature type="compositionally biased region" description="Basic and acidic residues" evidence="1">
    <location>
        <begin position="63"/>
        <end position="76"/>
    </location>
</feature>
<feature type="transmembrane region" description="Helical" evidence="2">
    <location>
        <begin position="28"/>
        <end position="48"/>
    </location>
</feature>
<dbReference type="OrthoDB" id="8565731at2"/>
<dbReference type="EMBL" id="PZKC01000003">
    <property type="protein sequence ID" value="PTD97409.1"/>
    <property type="molecule type" value="Genomic_DNA"/>
</dbReference>
<evidence type="ECO:0000313" key="4">
    <source>
        <dbReference type="Proteomes" id="UP000241193"/>
    </source>
</evidence>
<evidence type="ECO:0000313" key="3">
    <source>
        <dbReference type="EMBL" id="PTD97409.1"/>
    </source>
</evidence>
<evidence type="ECO:0000256" key="2">
    <source>
        <dbReference type="SAM" id="Phobius"/>
    </source>
</evidence>
<gene>
    <name evidence="3" type="ORF">C8261_05235</name>
</gene>